<sequence>MERLKRVILEYEETIERLESGQEKVHRTGRFGEKEDISVQTADHYRRLLSHYMEIVARNEASTTKPRKKK</sequence>
<reference evidence="2" key="1">
    <citation type="submission" date="2017-11" db="EMBL/GenBank/DDBJ databases">
        <authorList>
            <person name="Kuznetsova I."/>
            <person name="Sazanova A."/>
            <person name="Chirak E."/>
            <person name="Safronova V."/>
            <person name="Willems A."/>
        </authorList>
    </citation>
    <scope>NUCLEOTIDE SEQUENCE [LARGE SCALE GENOMIC DNA]</scope>
    <source>
        <strain evidence="2">STM 196</strain>
    </source>
</reference>
<dbReference type="RefSeq" id="WP_133624432.1">
    <property type="nucleotide sequence ID" value="NZ_PGGO01000005.1"/>
</dbReference>
<dbReference type="AlphaFoldDB" id="A0A2P7BSF6"/>
<accession>A0A2P7BSF6</accession>
<comment type="caution">
    <text evidence="1">The sequence shown here is derived from an EMBL/GenBank/DDBJ whole genome shotgun (WGS) entry which is preliminary data.</text>
</comment>
<name>A0A2P7BSF6_9HYPH</name>
<dbReference type="EMBL" id="PGGO01000005">
    <property type="protein sequence ID" value="PSH69405.1"/>
    <property type="molecule type" value="Genomic_DNA"/>
</dbReference>
<dbReference type="Proteomes" id="UP000241444">
    <property type="component" value="Unassembled WGS sequence"/>
</dbReference>
<organism evidence="1 2">
    <name type="scientific">Phyllobacterium brassicacearum</name>
    <dbReference type="NCBI Taxonomy" id="314235"/>
    <lineage>
        <taxon>Bacteria</taxon>
        <taxon>Pseudomonadati</taxon>
        <taxon>Pseudomonadota</taxon>
        <taxon>Alphaproteobacteria</taxon>
        <taxon>Hyphomicrobiales</taxon>
        <taxon>Phyllobacteriaceae</taxon>
        <taxon>Phyllobacterium</taxon>
    </lineage>
</organism>
<proteinExistence type="predicted"/>
<evidence type="ECO:0000313" key="1">
    <source>
        <dbReference type="EMBL" id="PSH69405.1"/>
    </source>
</evidence>
<protein>
    <submittedName>
        <fullName evidence="1">Uncharacterized protein</fullName>
    </submittedName>
</protein>
<evidence type="ECO:0000313" key="2">
    <source>
        <dbReference type="Proteomes" id="UP000241444"/>
    </source>
</evidence>
<dbReference type="OrthoDB" id="8117021at2"/>
<gene>
    <name evidence="1" type="ORF">CU102_08455</name>
</gene>
<keyword evidence="2" id="KW-1185">Reference proteome</keyword>